<dbReference type="AlphaFoldDB" id="A0A158IME9"/>
<sequence length="43" mass="4656">MTTGLRQACIRHASGSAHDSGPILDGLYLHAVLRFRALVHCNP</sequence>
<protein>
    <submittedName>
        <fullName evidence="1">Uncharacterized protein</fullName>
    </submittedName>
</protein>
<keyword evidence="2" id="KW-1185">Reference proteome</keyword>
<comment type="caution">
    <text evidence="1">The sequence shown here is derived from an EMBL/GenBank/DDBJ whole genome shotgun (WGS) entry which is preliminary data.</text>
</comment>
<gene>
    <name evidence="1" type="ORF">AWB67_02621</name>
</gene>
<dbReference type="Proteomes" id="UP000054925">
    <property type="component" value="Unassembled WGS sequence"/>
</dbReference>
<organism evidence="1 2">
    <name type="scientific">Caballeronia terrestris</name>
    <dbReference type="NCBI Taxonomy" id="1226301"/>
    <lineage>
        <taxon>Bacteria</taxon>
        <taxon>Pseudomonadati</taxon>
        <taxon>Pseudomonadota</taxon>
        <taxon>Betaproteobacteria</taxon>
        <taxon>Burkholderiales</taxon>
        <taxon>Burkholderiaceae</taxon>
        <taxon>Caballeronia</taxon>
    </lineage>
</organism>
<name>A0A158IME9_9BURK</name>
<proteinExistence type="predicted"/>
<dbReference type="EMBL" id="FCOL02000012">
    <property type="protein sequence ID" value="SAL57251.1"/>
    <property type="molecule type" value="Genomic_DNA"/>
</dbReference>
<reference evidence="1" key="1">
    <citation type="submission" date="2016-01" db="EMBL/GenBank/DDBJ databases">
        <authorList>
            <person name="Peeters C."/>
        </authorList>
    </citation>
    <scope>NUCLEOTIDE SEQUENCE [LARGE SCALE GENOMIC DNA]</scope>
    <source>
        <strain evidence="1">LMG 22937</strain>
    </source>
</reference>
<accession>A0A158IME9</accession>
<evidence type="ECO:0000313" key="1">
    <source>
        <dbReference type="EMBL" id="SAL57251.1"/>
    </source>
</evidence>
<evidence type="ECO:0000313" key="2">
    <source>
        <dbReference type="Proteomes" id="UP000054925"/>
    </source>
</evidence>